<sequence>MRKNAAFPAHLCIKTGAPAISQRTEKLKWVPAWVNTTLLAGRAVHYAVAESHGREFNFRYGVSRAALLQRYLPLIGGYSVAAVGFLCFVGTFVWMFTLHQEGDPIPTSGFLFGGILLAAGALVAHFTSKLLTAVAMDDNFVVIRGVSSKLLAVLPEWPGPVPQGTSK</sequence>
<feature type="transmembrane region" description="Helical" evidence="1">
    <location>
        <begin position="71"/>
        <end position="96"/>
    </location>
</feature>
<evidence type="ECO:0000256" key="1">
    <source>
        <dbReference type="SAM" id="Phobius"/>
    </source>
</evidence>
<proteinExistence type="predicted"/>
<gene>
    <name evidence="2" type="ORF">ETAA8_49050</name>
</gene>
<dbReference type="KEGG" id="aagg:ETAA8_49050"/>
<name>A0A517YHS5_9BACT</name>
<dbReference type="AlphaFoldDB" id="A0A517YHS5"/>
<keyword evidence="3" id="KW-1185">Reference proteome</keyword>
<dbReference type="Proteomes" id="UP000315017">
    <property type="component" value="Chromosome"/>
</dbReference>
<dbReference type="EMBL" id="CP036274">
    <property type="protein sequence ID" value="QDU29790.1"/>
    <property type="molecule type" value="Genomic_DNA"/>
</dbReference>
<accession>A0A517YHS5</accession>
<reference evidence="2 3" key="1">
    <citation type="submission" date="2019-02" db="EMBL/GenBank/DDBJ databases">
        <title>Deep-cultivation of Planctomycetes and their phenomic and genomic characterization uncovers novel biology.</title>
        <authorList>
            <person name="Wiegand S."/>
            <person name="Jogler M."/>
            <person name="Boedeker C."/>
            <person name="Pinto D."/>
            <person name="Vollmers J."/>
            <person name="Rivas-Marin E."/>
            <person name="Kohn T."/>
            <person name="Peeters S.H."/>
            <person name="Heuer A."/>
            <person name="Rast P."/>
            <person name="Oberbeckmann S."/>
            <person name="Bunk B."/>
            <person name="Jeske O."/>
            <person name="Meyerdierks A."/>
            <person name="Storesund J.E."/>
            <person name="Kallscheuer N."/>
            <person name="Luecker S."/>
            <person name="Lage O.M."/>
            <person name="Pohl T."/>
            <person name="Merkel B.J."/>
            <person name="Hornburger P."/>
            <person name="Mueller R.-W."/>
            <person name="Bruemmer F."/>
            <person name="Labrenz M."/>
            <person name="Spormann A.M."/>
            <person name="Op den Camp H."/>
            <person name="Overmann J."/>
            <person name="Amann R."/>
            <person name="Jetten M.S.M."/>
            <person name="Mascher T."/>
            <person name="Medema M.H."/>
            <person name="Devos D.P."/>
            <person name="Kaster A.-K."/>
            <person name="Ovreas L."/>
            <person name="Rohde M."/>
            <person name="Galperin M.Y."/>
            <person name="Jogler C."/>
        </authorList>
    </citation>
    <scope>NUCLEOTIDE SEQUENCE [LARGE SCALE GENOMIC DNA]</scope>
    <source>
        <strain evidence="2 3">ETA_A8</strain>
    </source>
</reference>
<protein>
    <submittedName>
        <fullName evidence="2">Uncharacterized protein</fullName>
    </submittedName>
</protein>
<keyword evidence="1" id="KW-0812">Transmembrane</keyword>
<feature type="transmembrane region" description="Helical" evidence="1">
    <location>
        <begin position="108"/>
        <end position="126"/>
    </location>
</feature>
<organism evidence="2 3">
    <name type="scientific">Anatilimnocola aggregata</name>
    <dbReference type="NCBI Taxonomy" id="2528021"/>
    <lineage>
        <taxon>Bacteria</taxon>
        <taxon>Pseudomonadati</taxon>
        <taxon>Planctomycetota</taxon>
        <taxon>Planctomycetia</taxon>
        <taxon>Pirellulales</taxon>
        <taxon>Pirellulaceae</taxon>
        <taxon>Anatilimnocola</taxon>
    </lineage>
</organism>
<keyword evidence="1" id="KW-1133">Transmembrane helix</keyword>
<evidence type="ECO:0000313" key="3">
    <source>
        <dbReference type="Proteomes" id="UP000315017"/>
    </source>
</evidence>
<keyword evidence="1" id="KW-0472">Membrane</keyword>
<dbReference type="RefSeq" id="WP_145094160.1">
    <property type="nucleotide sequence ID" value="NZ_CP036274.1"/>
</dbReference>
<evidence type="ECO:0000313" key="2">
    <source>
        <dbReference type="EMBL" id="QDU29790.1"/>
    </source>
</evidence>